<dbReference type="EC" id="2.5.1.18" evidence="1"/>
<dbReference type="Gene3D" id="3.40.30.10">
    <property type="entry name" value="Glutaredoxin"/>
    <property type="match status" value="1"/>
</dbReference>
<evidence type="ECO:0000256" key="3">
    <source>
        <dbReference type="ARBA" id="ARBA00047960"/>
    </source>
</evidence>
<dbReference type="SUPFAM" id="SSF52833">
    <property type="entry name" value="Thioredoxin-like"/>
    <property type="match status" value="1"/>
</dbReference>
<feature type="signal peptide" evidence="5">
    <location>
        <begin position="1"/>
        <end position="23"/>
    </location>
</feature>
<dbReference type="AlphaFoldDB" id="A0A3G2JSE4"/>
<evidence type="ECO:0000313" key="8">
    <source>
        <dbReference type="EMBL" id="AYN44502.1"/>
    </source>
</evidence>
<dbReference type="InterPro" id="IPR010987">
    <property type="entry name" value="Glutathione-S-Trfase_C-like"/>
</dbReference>
<evidence type="ECO:0000256" key="4">
    <source>
        <dbReference type="ARBA" id="ARBA00049616"/>
    </source>
</evidence>
<evidence type="ECO:0000256" key="5">
    <source>
        <dbReference type="SAM" id="SignalP"/>
    </source>
</evidence>
<reference evidence="8" key="1">
    <citation type="journal article" date="2018" name="Comp. Biochem. Physiol. Part D Genomics Proteomics">
        <title>Genome-wide identification of the entire 90 glutathione S-transferase (GST) subfamily genes in four rotifer Brachionus species and transcriptional modulation in response to endocrine disrupting chemicals.</title>
        <authorList>
            <person name="Park J.C."/>
            <person name="Kim D.H."/>
            <person name="Lee M.C."/>
            <person name="Han J."/>
            <person name="Kim H.J."/>
            <person name="Hagiwara A."/>
            <person name="Hwang U.K."/>
            <person name="Park H.G."/>
            <person name="Lee J.S."/>
        </authorList>
    </citation>
    <scope>NUCLEOTIDE SEQUENCE</scope>
</reference>
<dbReference type="GO" id="GO:0004364">
    <property type="term" value="F:glutathione transferase activity"/>
    <property type="evidence" value="ECO:0007669"/>
    <property type="project" value="UniProtKB-EC"/>
</dbReference>
<protein>
    <recommendedName>
        <fullName evidence="1">glutathione transferase</fullName>
        <ecNumber evidence="1">2.5.1.18</ecNumber>
    </recommendedName>
</protein>
<evidence type="ECO:0000259" key="6">
    <source>
        <dbReference type="PROSITE" id="PS50404"/>
    </source>
</evidence>
<dbReference type="InterPro" id="IPR036249">
    <property type="entry name" value="Thioredoxin-like_sf"/>
</dbReference>
<feature type="chain" id="PRO_5017969598" description="glutathione transferase" evidence="5">
    <location>
        <begin position="24"/>
        <end position="235"/>
    </location>
</feature>
<dbReference type="GO" id="GO:0006749">
    <property type="term" value="P:glutathione metabolic process"/>
    <property type="evidence" value="ECO:0007669"/>
    <property type="project" value="TreeGrafter"/>
</dbReference>
<reference evidence="8" key="2">
    <citation type="submission" date="2018-04" db="EMBL/GenBank/DDBJ databases">
        <authorList>
            <person name="Lee J.-S."/>
        </authorList>
    </citation>
    <scope>NUCLEOTIDE SEQUENCE</scope>
</reference>
<evidence type="ECO:0000259" key="7">
    <source>
        <dbReference type="PROSITE" id="PS50405"/>
    </source>
</evidence>
<dbReference type="PANTHER" id="PTHR11571:SF224">
    <property type="entry name" value="HEMATOPOIETIC PROSTAGLANDIN D SYNTHASE"/>
    <property type="match status" value="1"/>
</dbReference>
<accession>A0A3G2JSE4</accession>
<feature type="domain" description="GST C-terminal" evidence="7">
    <location>
        <begin position="120"/>
        <end position="235"/>
    </location>
</feature>
<dbReference type="FunFam" id="3.40.30.10:FF:000035">
    <property type="entry name" value="hematopoietic prostaglandin D synthase"/>
    <property type="match status" value="1"/>
</dbReference>
<dbReference type="InterPro" id="IPR050213">
    <property type="entry name" value="GST_superfamily"/>
</dbReference>
<dbReference type="PROSITE" id="PS50405">
    <property type="entry name" value="GST_CTER"/>
    <property type="match status" value="1"/>
</dbReference>
<dbReference type="InterPro" id="IPR004046">
    <property type="entry name" value="GST_C"/>
</dbReference>
<dbReference type="SFLD" id="SFLDG00363">
    <property type="entry name" value="AMPS_(cytGST):_Alpha-__Mu-__Pi"/>
    <property type="match status" value="1"/>
</dbReference>
<dbReference type="SFLD" id="SFLDG01205">
    <property type="entry name" value="AMPS.1"/>
    <property type="match status" value="1"/>
</dbReference>
<keyword evidence="2 8" id="KW-0808">Transferase</keyword>
<name>A0A3G2JSE4_9BILA</name>
<evidence type="ECO:0000256" key="2">
    <source>
        <dbReference type="ARBA" id="ARBA00022679"/>
    </source>
</evidence>
<evidence type="ECO:0000256" key="1">
    <source>
        <dbReference type="ARBA" id="ARBA00012452"/>
    </source>
</evidence>
<dbReference type="PANTHER" id="PTHR11571">
    <property type="entry name" value="GLUTATHIONE S-TRANSFERASE"/>
    <property type="match status" value="1"/>
</dbReference>
<sequence length="235" mass="27092">MKTSNCIIILIFFLNSQLSYVFSSYHSNKNNFNRIKPTYKFTYFDARLRGEFIRFILSYSGIEFEDNRVKPEDWPALKPQTPFGQVPVLEIKRGSEVIEIAQSQAIARYLARKSGLNGMNSIETALIDMYGAQMGDLFDALGNAFNSNQTENFYKQVWPRNFQFFEDRLAKNGNGFLVGRRLSWADIYLSQFTDFLGDGREEMLKQFPLIKALDEKVRSIPGIANWIQKRPAGGF</sequence>
<dbReference type="PROSITE" id="PS50404">
    <property type="entry name" value="GST_NTER"/>
    <property type="match status" value="1"/>
</dbReference>
<dbReference type="SFLD" id="SFLDS00019">
    <property type="entry name" value="Glutathione_Transferase_(cytos"/>
    <property type="match status" value="1"/>
</dbReference>
<dbReference type="Pfam" id="PF14497">
    <property type="entry name" value="GST_C_3"/>
    <property type="match status" value="1"/>
</dbReference>
<dbReference type="CDD" id="cd03192">
    <property type="entry name" value="GST_C_Sigma_like"/>
    <property type="match status" value="1"/>
</dbReference>
<dbReference type="SUPFAM" id="SSF47616">
    <property type="entry name" value="GST C-terminal domain-like"/>
    <property type="match status" value="1"/>
</dbReference>
<dbReference type="Pfam" id="PF02798">
    <property type="entry name" value="GST_N"/>
    <property type="match status" value="1"/>
</dbReference>
<dbReference type="CDD" id="cd03039">
    <property type="entry name" value="GST_N_Sigma_like"/>
    <property type="match status" value="1"/>
</dbReference>
<dbReference type="InterPro" id="IPR004045">
    <property type="entry name" value="Glutathione_S-Trfase_N"/>
</dbReference>
<dbReference type="InterPro" id="IPR040079">
    <property type="entry name" value="Glutathione_S-Trfase"/>
</dbReference>
<keyword evidence="5" id="KW-0732">Signal</keyword>
<dbReference type="Gene3D" id="1.20.1050.10">
    <property type="match status" value="1"/>
</dbReference>
<organism evidence="8">
    <name type="scientific">Brachionus rotundiformis</name>
    <dbReference type="NCBI Taxonomy" id="96890"/>
    <lineage>
        <taxon>Eukaryota</taxon>
        <taxon>Metazoa</taxon>
        <taxon>Spiralia</taxon>
        <taxon>Gnathifera</taxon>
        <taxon>Rotifera</taxon>
        <taxon>Eurotatoria</taxon>
        <taxon>Monogononta</taxon>
        <taxon>Pseudotrocha</taxon>
        <taxon>Ploima</taxon>
        <taxon>Brachionidae</taxon>
        <taxon>Brachionus</taxon>
    </lineage>
</organism>
<comment type="function">
    <text evidence="4">S-crystallins are structural components of squids and octopi eye lens. Contains relatively little if any GST activity.</text>
</comment>
<feature type="domain" description="GST N-terminal" evidence="6">
    <location>
        <begin position="37"/>
        <end position="118"/>
    </location>
</feature>
<comment type="catalytic activity">
    <reaction evidence="3">
        <text>RX + glutathione = an S-substituted glutathione + a halide anion + H(+)</text>
        <dbReference type="Rhea" id="RHEA:16437"/>
        <dbReference type="ChEBI" id="CHEBI:15378"/>
        <dbReference type="ChEBI" id="CHEBI:16042"/>
        <dbReference type="ChEBI" id="CHEBI:17792"/>
        <dbReference type="ChEBI" id="CHEBI:57925"/>
        <dbReference type="ChEBI" id="CHEBI:90779"/>
        <dbReference type="EC" id="2.5.1.18"/>
    </reaction>
</comment>
<dbReference type="InterPro" id="IPR036282">
    <property type="entry name" value="Glutathione-S-Trfase_C_sf"/>
</dbReference>
<proteinExistence type="evidence at transcript level"/>
<dbReference type="EMBL" id="MH189334">
    <property type="protein sequence ID" value="AYN44502.1"/>
    <property type="molecule type" value="mRNA"/>
</dbReference>